<evidence type="ECO:0000259" key="1">
    <source>
        <dbReference type="Pfam" id="PF02470"/>
    </source>
</evidence>
<dbReference type="InterPro" id="IPR003399">
    <property type="entry name" value="Mce/MlaD"/>
</dbReference>
<dbReference type="InterPro" id="IPR052336">
    <property type="entry name" value="MlaD_Phospholipid_Transporter"/>
</dbReference>
<dbReference type="PANTHER" id="PTHR33371">
    <property type="entry name" value="INTERMEMBRANE PHOSPHOLIPID TRANSPORT SYSTEM BINDING PROTEIN MLAD-RELATED"/>
    <property type="match status" value="1"/>
</dbReference>
<keyword evidence="4" id="KW-1185">Reference proteome</keyword>
<dbReference type="InterPro" id="IPR005693">
    <property type="entry name" value="Mce"/>
</dbReference>
<evidence type="ECO:0000313" key="3">
    <source>
        <dbReference type="EMBL" id="NKQ52714.1"/>
    </source>
</evidence>
<dbReference type="NCBIfam" id="TIGR00996">
    <property type="entry name" value="Mtu_fam_mce"/>
    <property type="match status" value="1"/>
</dbReference>
<protein>
    <submittedName>
        <fullName evidence="3">MCE family protein</fullName>
    </submittedName>
</protein>
<dbReference type="EMBL" id="JAAXLS010000003">
    <property type="protein sequence ID" value="NKQ52714.1"/>
    <property type="molecule type" value="Genomic_DNA"/>
</dbReference>
<name>A0ABX1IZ38_9PSEU</name>
<dbReference type="PANTHER" id="PTHR33371:SF18">
    <property type="entry name" value="MCE-FAMILY PROTEIN MCE3C"/>
    <property type="match status" value="1"/>
</dbReference>
<reference evidence="3 4" key="1">
    <citation type="submission" date="2020-04" db="EMBL/GenBank/DDBJ databases">
        <title>Novel species.</title>
        <authorList>
            <person name="Teo W.F.A."/>
            <person name="Lipun K."/>
            <person name="Srisuk N."/>
            <person name="Duangmal K."/>
        </authorList>
    </citation>
    <scope>NUCLEOTIDE SEQUENCE [LARGE SCALE GENOMIC DNA]</scope>
    <source>
        <strain evidence="3 4">K13G38</strain>
    </source>
</reference>
<evidence type="ECO:0000313" key="4">
    <source>
        <dbReference type="Proteomes" id="UP000715441"/>
    </source>
</evidence>
<evidence type="ECO:0000259" key="2">
    <source>
        <dbReference type="Pfam" id="PF11887"/>
    </source>
</evidence>
<accession>A0ABX1IZ38</accession>
<comment type="caution">
    <text evidence="3">The sequence shown here is derived from an EMBL/GenBank/DDBJ whole genome shotgun (WGS) entry which is preliminary data.</text>
</comment>
<sequence length="331" mass="34418">MPMNWGGSNPVRTGLIAAAVAVALLAAALFVPGLIFQAKTDDFHAVVANASGLKQDDPVYVAGVPAGRVTGVRLAGDRVEVSFRLDSAVPLGTATRASVKLMTVLGRRYLSVEPGGPGQMHAGDTIPLERTSVPYLLDDLGRQAQQTTQQLNLDQLRQMMQTLIDVAPKDPGQLSQALDGVSAVTGVLAENDQEISRLLTGAQQVTGTLVAQKDTLVSLLGNADLVLRTLIDRRTALSQLISDLNELTGTADALLRDDGPQVEGLLAQLHGLTGTLSASEQNLGAAIDKLAPTARYLANATGNGNWADVAGPAGPLPDNLLCVAGLARGCK</sequence>
<dbReference type="Pfam" id="PF02470">
    <property type="entry name" value="MlaD"/>
    <property type="match status" value="1"/>
</dbReference>
<organism evidence="3 4">
    <name type="scientific">Amycolatopsis acididurans</name>
    <dbReference type="NCBI Taxonomy" id="2724524"/>
    <lineage>
        <taxon>Bacteria</taxon>
        <taxon>Bacillati</taxon>
        <taxon>Actinomycetota</taxon>
        <taxon>Actinomycetes</taxon>
        <taxon>Pseudonocardiales</taxon>
        <taxon>Pseudonocardiaceae</taxon>
        <taxon>Amycolatopsis</taxon>
    </lineage>
</organism>
<dbReference type="InterPro" id="IPR024516">
    <property type="entry name" value="Mce_C"/>
</dbReference>
<proteinExistence type="predicted"/>
<gene>
    <name evidence="3" type="ORF">HFP15_07450</name>
</gene>
<dbReference type="Pfam" id="PF11887">
    <property type="entry name" value="Mce4_CUP1"/>
    <property type="match status" value="1"/>
</dbReference>
<feature type="domain" description="Mammalian cell entry C-terminal" evidence="2">
    <location>
        <begin position="119"/>
        <end position="305"/>
    </location>
</feature>
<dbReference type="Proteomes" id="UP000715441">
    <property type="component" value="Unassembled WGS sequence"/>
</dbReference>
<feature type="domain" description="Mce/MlaD" evidence="1">
    <location>
        <begin position="42"/>
        <end position="115"/>
    </location>
</feature>